<keyword evidence="2" id="KW-1185">Reference proteome</keyword>
<accession>A0ABR0M5S7</accession>
<evidence type="ECO:0000313" key="1">
    <source>
        <dbReference type="EMBL" id="KAK5283366.1"/>
    </source>
</evidence>
<dbReference type="Proteomes" id="UP001357485">
    <property type="component" value="Unassembled WGS sequence"/>
</dbReference>
<comment type="caution">
    <text evidence="1">The sequence shown here is derived from an EMBL/GenBank/DDBJ whole genome shotgun (WGS) entry which is preliminary data.</text>
</comment>
<sequence length="139" mass="14450">LERAKPLAHTTLRTPDRAARTLLRNQRIHTHSAQATDAFRAGPALAQHGQAVAAGAVDLDLGLLVAEGGRRVGRQALRVHVEVVPATGLGGFDGGFDRGEGREVGRVRRWGGQGVVQRRGGVGLELGAGEGEGREGGAV</sequence>
<reference evidence="1 2" key="1">
    <citation type="submission" date="2023-08" db="EMBL/GenBank/DDBJ databases">
        <title>Black Yeasts Isolated from many extreme environments.</title>
        <authorList>
            <person name="Coleine C."/>
            <person name="Stajich J.E."/>
            <person name="Selbmann L."/>
        </authorList>
    </citation>
    <scope>NUCLEOTIDE SEQUENCE [LARGE SCALE GENOMIC DNA]</scope>
    <source>
        <strain evidence="1 2">CCFEE 536</strain>
    </source>
</reference>
<evidence type="ECO:0000313" key="2">
    <source>
        <dbReference type="Proteomes" id="UP001357485"/>
    </source>
</evidence>
<feature type="non-terminal residue" evidence="1">
    <location>
        <position position="1"/>
    </location>
</feature>
<protein>
    <submittedName>
        <fullName evidence="1">Uncharacterized protein</fullName>
    </submittedName>
</protein>
<gene>
    <name evidence="1" type="ORF">LTR16_005475</name>
</gene>
<dbReference type="EMBL" id="JAVRRA010000886">
    <property type="protein sequence ID" value="KAK5283366.1"/>
    <property type="molecule type" value="Genomic_DNA"/>
</dbReference>
<name>A0ABR0M5S7_9PEZI</name>
<organism evidence="1 2">
    <name type="scientific">Cryomyces antarcticus</name>
    <dbReference type="NCBI Taxonomy" id="329879"/>
    <lineage>
        <taxon>Eukaryota</taxon>
        <taxon>Fungi</taxon>
        <taxon>Dikarya</taxon>
        <taxon>Ascomycota</taxon>
        <taxon>Pezizomycotina</taxon>
        <taxon>Dothideomycetes</taxon>
        <taxon>Dothideomycetes incertae sedis</taxon>
        <taxon>Cryomyces</taxon>
    </lineage>
</organism>
<proteinExistence type="predicted"/>